<evidence type="ECO:0000313" key="2">
    <source>
        <dbReference type="Proteomes" id="UP001157502"/>
    </source>
</evidence>
<comment type="caution">
    <text evidence="1">The sequence shown here is derived from an EMBL/GenBank/DDBJ whole genome shotgun (WGS) entry which is preliminary data.</text>
</comment>
<keyword evidence="2" id="KW-1185">Reference proteome</keyword>
<evidence type="ECO:0000313" key="1">
    <source>
        <dbReference type="EMBL" id="KAJ7994448.1"/>
    </source>
</evidence>
<protein>
    <submittedName>
        <fullName evidence="1">Uncharacterized protein</fullName>
    </submittedName>
</protein>
<accession>A0ACC2FSM3</accession>
<name>A0ACC2FSM3_DALPE</name>
<organism evidence="1 2">
    <name type="scientific">Dallia pectoralis</name>
    <name type="common">Alaska blackfish</name>
    <dbReference type="NCBI Taxonomy" id="75939"/>
    <lineage>
        <taxon>Eukaryota</taxon>
        <taxon>Metazoa</taxon>
        <taxon>Chordata</taxon>
        <taxon>Craniata</taxon>
        <taxon>Vertebrata</taxon>
        <taxon>Euteleostomi</taxon>
        <taxon>Actinopterygii</taxon>
        <taxon>Neopterygii</taxon>
        <taxon>Teleostei</taxon>
        <taxon>Protacanthopterygii</taxon>
        <taxon>Esociformes</taxon>
        <taxon>Umbridae</taxon>
        <taxon>Dallia</taxon>
    </lineage>
</organism>
<gene>
    <name evidence="1" type="ORF">DPEC_G00249370</name>
</gene>
<reference evidence="1" key="1">
    <citation type="submission" date="2021-05" db="EMBL/GenBank/DDBJ databases">
        <authorList>
            <person name="Pan Q."/>
            <person name="Jouanno E."/>
            <person name="Zahm M."/>
            <person name="Klopp C."/>
            <person name="Cabau C."/>
            <person name="Louis A."/>
            <person name="Berthelot C."/>
            <person name="Parey E."/>
            <person name="Roest Crollius H."/>
            <person name="Montfort J."/>
            <person name="Robinson-Rechavi M."/>
            <person name="Bouchez O."/>
            <person name="Lampietro C."/>
            <person name="Lopez Roques C."/>
            <person name="Donnadieu C."/>
            <person name="Postlethwait J."/>
            <person name="Bobe J."/>
            <person name="Dillon D."/>
            <person name="Chandos A."/>
            <person name="von Hippel F."/>
            <person name="Guiguen Y."/>
        </authorList>
    </citation>
    <scope>NUCLEOTIDE SEQUENCE</scope>
    <source>
        <strain evidence="1">YG-Jan2019</strain>
    </source>
</reference>
<dbReference type="Proteomes" id="UP001157502">
    <property type="component" value="Chromosome 22"/>
</dbReference>
<dbReference type="EMBL" id="CM055749">
    <property type="protein sequence ID" value="KAJ7994448.1"/>
    <property type="molecule type" value="Genomic_DNA"/>
</dbReference>
<proteinExistence type="predicted"/>
<sequence>MIASCVGSSDSYQDHWPIMMEFPPSKRLKGMSTADPSEDPFGEDDDFTQDDLEEIDIIASQAITGNQPEPNSKGSLREMGSVGPEQWGLRRPNSGVRQPPPGLARSTSVKDREIPEFPCSKTFAGNVHQSKADQEHFQLLEAQQEDLKKKLKEVEEEILMKNGEIRMLRDSLRLAQQDKEVQRQAQLLLEKEKRDAQSEKEKELTKKVQSLQSELHFKEAEMNEMKTNLQNTERGSKGVCLPVTRNSPRLYRPSAPPQGVSPLHSGPSALLLAANSRTQPRTSPGGTTFITKETFGAQLPSSSTPDRTSDLGPLRDDGKQPSSGRPEVTHSDPFNTFQPSHQQGSVLLSLLLQQPLDPSSLGLCHLLCISPDALPGLLTNTCLSSGSSVSSSWSSMEPRVGSHHQNKFRDQQTRFSHYQTLALSGLNMMALPCSTLNPNTAPLNHHPQSLSDAKPDQTTFDPATPALTSTTKSCPGAVHLLPLLDYHIGLFCQSLETIALDGTGKGTLGGGSLSGSGSSDGSLASSVEDSLGSQEEFALAALKVLNHSVCQSSEVVSTLLDWTTGAEGNNRPSILHTNRSTLASLLPDPLVHPGNARPSSTLADGTREAFHHLHPLVRKLLHLSDPYFSVSAVQREAVVASSLSTLYILLERTPKMHLPRFRCVLSGLSLSRCLSLSSSYRVLSLSVSLLAELVHSEELAAALCSHTDSCVFLKVFQYITTRPDRTATDTHWSLLEVKVVRLLASLFTRKASTWSVFAESSCQCRGDVVQTLVMLLHRQWLELRGRLEAGNTMTQSPAWCTVPGVDLLREALMLLHWLFINNSSFSDHCLPVLHLFDQMIPAIRDTFRRIPDLSESEELALDEICRPDSEDTDDIEDMDTGS</sequence>